<keyword evidence="1" id="KW-0812">Transmembrane</keyword>
<keyword evidence="1" id="KW-1133">Transmembrane helix</keyword>
<evidence type="ECO:0000256" key="1">
    <source>
        <dbReference type="SAM" id="Phobius"/>
    </source>
</evidence>
<comment type="caution">
    <text evidence="2">The sequence shown here is derived from an EMBL/GenBank/DDBJ whole genome shotgun (WGS) entry which is preliminary data.</text>
</comment>
<evidence type="ECO:0000313" key="2">
    <source>
        <dbReference type="EMBL" id="GHD26730.1"/>
    </source>
</evidence>
<sequence length="359" mass="41141">MKNKHLTVFNELHDQLLNYPRDTLWDKYLQIIVNEQLRKIEYSDEGFEPEKMSRQQIYAKAKKIDEKRVDSQTAKNAVKTSKLELTLAAFIDDQPDCKRAFIDLGYQPIIVTSASGGGSKNKTLIWMDIEVIESEDVAQEQIDESSVVESDEELEDTEDVSSIIYERKATSDIKLSLLVRLFFKKGELKMLSVSGISLMLLLMLSALLDIVIVIYSILVLLLLSDLPSFKLWQAMVFVVFIPFAYLNWRYFLMPLQSLPRHRVIKAPMFFANINADNTDIEMYRNKDKLNIARITEFTAVCPICSGVIELANGKPDQKQPLVGRCKEAPHAHVYSFDRMTMKGYFLSIKDYSVNNVLGL</sequence>
<proteinExistence type="predicted"/>
<reference evidence="3" key="1">
    <citation type="journal article" date="2019" name="Int. J. Syst. Evol. Microbiol.">
        <title>The Global Catalogue of Microorganisms (GCM) 10K type strain sequencing project: providing services to taxonomists for standard genome sequencing and annotation.</title>
        <authorList>
            <consortium name="The Broad Institute Genomics Platform"/>
            <consortium name="The Broad Institute Genome Sequencing Center for Infectious Disease"/>
            <person name="Wu L."/>
            <person name="Ma J."/>
        </authorList>
    </citation>
    <scope>NUCLEOTIDE SEQUENCE [LARGE SCALE GENOMIC DNA]</scope>
    <source>
        <strain evidence="3">KCTC 42280</strain>
    </source>
</reference>
<accession>A0ABQ3GPV9</accession>
<gene>
    <name evidence="2" type="ORF">GCM10016272_03970</name>
</gene>
<keyword evidence="3" id="KW-1185">Reference proteome</keyword>
<organism evidence="2 3">
    <name type="scientific">Psychrobacter glaciei</name>
    <dbReference type="NCBI Taxonomy" id="619771"/>
    <lineage>
        <taxon>Bacteria</taxon>
        <taxon>Pseudomonadati</taxon>
        <taxon>Pseudomonadota</taxon>
        <taxon>Gammaproteobacteria</taxon>
        <taxon>Moraxellales</taxon>
        <taxon>Moraxellaceae</taxon>
        <taxon>Psychrobacter</taxon>
    </lineage>
</organism>
<feature type="transmembrane region" description="Helical" evidence="1">
    <location>
        <begin position="190"/>
        <end position="223"/>
    </location>
</feature>
<name>A0ABQ3GPV9_9GAMM</name>
<feature type="transmembrane region" description="Helical" evidence="1">
    <location>
        <begin position="229"/>
        <end position="252"/>
    </location>
</feature>
<evidence type="ECO:0000313" key="3">
    <source>
        <dbReference type="Proteomes" id="UP000610203"/>
    </source>
</evidence>
<dbReference type="EMBL" id="BMZR01000001">
    <property type="protein sequence ID" value="GHD26730.1"/>
    <property type="molecule type" value="Genomic_DNA"/>
</dbReference>
<dbReference type="RefSeq" id="WP_189580958.1">
    <property type="nucleotide sequence ID" value="NZ_BMZR01000001.1"/>
</dbReference>
<protein>
    <submittedName>
        <fullName evidence="2">Uncharacterized protein</fullName>
    </submittedName>
</protein>
<keyword evidence="1" id="KW-0472">Membrane</keyword>
<dbReference type="Proteomes" id="UP000610203">
    <property type="component" value="Unassembled WGS sequence"/>
</dbReference>